<dbReference type="GO" id="GO:0017057">
    <property type="term" value="F:6-phosphogluconolactonase activity"/>
    <property type="evidence" value="ECO:0007669"/>
    <property type="project" value="TreeGrafter"/>
</dbReference>
<dbReference type="PANTHER" id="PTHR30344">
    <property type="entry name" value="6-PHOSPHOGLUCONOLACTONASE-RELATED"/>
    <property type="match status" value="1"/>
</dbReference>
<dbReference type="Proteomes" id="UP000323824">
    <property type="component" value="Chromosome"/>
</dbReference>
<accession>A0A5C1QBT8</accession>
<dbReference type="OrthoDB" id="9790815at2"/>
<evidence type="ECO:0000256" key="1">
    <source>
        <dbReference type="ARBA" id="ARBA00005564"/>
    </source>
</evidence>
<dbReference type="PANTHER" id="PTHR30344:SF1">
    <property type="entry name" value="6-PHOSPHOGLUCONOLACTONASE"/>
    <property type="match status" value="1"/>
</dbReference>
<dbReference type="InterPro" id="IPR011048">
    <property type="entry name" value="Haem_d1_sf"/>
</dbReference>
<keyword evidence="4" id="KW-1185">Reference proteome</keyword>
<dbReference type="InterPro" id="IPR050282">
    <property type="entry name" value="Cycloisomerase_2"/>
</dbReference>
<organism evidence="3 4">
    <name type="scientific">Thiospirochaeta perfilievii</name>
    <dbReference type="NCBI Taxonomy" id="252967"/>
    <lineage>
        <taxon>Bacteria</taxon>
        <taxon>Pseudomonadati</taxon>
        <taxon>Spirochaetota</taxon>
        <taxon>Spirochaetia</taxon>
        <taxon>Spirochaetales</taxon>
        <taxon>Spirochaetaceae</taxon>
        <taxon>Thiospirochaeta</taxon>
    </lineage>
</organism>
<proteinExistence type="inferred from homology"/>
<dbReference type="Gene3D" id="2.130.10.10">
    <property type="entry name" value="YVTN repeat-like/Quinoprotein amine dehydrogenase"/>
    <property type="match status" value="1"/>
</dbReference>
<evidence type="ECO:0000256" key="2">
    <source>
        <dbReference type="ARBA" id="ARBA00022526"/>
    </source>
</evidence>
<reference evidence="3 4" key="2">
    <citation type="submission" date="2019-09" db="EMBL/GenBank/DDBJ databases">
        <title>Complete Genome Sequence and Methylome Analysis of free living Spirochaetas.</title>
        <authorList>
            <person name="Leshcheva N."/>
            <person name="Mikheeva N."/>
        </authorList>
    </citation>
    <scope>NUCLEOTIDE SEQUENCE [LARGE SCALE GENOMIC DNA]</scope>
    <source>
        <strain evidence="3 4">P</strain>
    </source>
</reference>
<comment type="similarity">
    <text evidence="1">Belongs to the cycloisomerase 2 family.</text>
</comment>
<dbReference type="AlphaFoldDB" id="A0A5C1QBT8"/>
<dbReference type="EMBL" id="CP035807">
    <property type="protein sequence ID" value="QEN05533.1"/>
    <property type="molecule type" value="Genomic_DNA"/>
</dbReference>
<protein>
    <recommendedName>
        <fullName evidence="5">Lactonase family protein</fullName>
    </recommendedName>
</protein>
<evidence type="ECO:0000313" key="3">
    <source>
        <dbReference type="EMBL" id="QEN05533.1"/>
    </source>
</evidence>
<dbReference type="InterPro" id="IPR019405">
    <property type="entry name" value="Lactonase_7-beta_prop"/>
</dbReference>
<dbReference type="InterPro" id="IPR015943">
    <property type="entry name" value="WD40/YVTN_repeat-like_dom_sf"/>
</dbReference>
<evidence type="ECO:0008006" key="5">
    <source>
        <dbReference type="Google" id="ProtNLM"/>
    </source>
</evidence>
<gene>
    <name evidence="3" type="ORF">EW093_12675</name>
</gene>
<reference evidence="3 4" key="1">
    <citation type="submission" date="2019-02" db="EMBL/GenBank/DDBJ databases">
        <authorList>
            <person name="Fomenkov A."/>
            <person name="Dubinina G."/>
            <person name="Grabovich M."/>
            <person name="Vincze T."/>
            <person name="Roberts R.J."/>
        </authorList>
    </citation>
    <scope>NUCLEOTIDE SEQUENCE [LARGE SCALE GENOMIC DNA]</scope>
    <source>
        <strain evidence="3 4">P</strain>
    </source>
</reference>
<dbReference type="RefSeq" id="WP_149568770.1">
    <property type="nucleotide sequence ID" value="NZ_CP035807.1"/>
</dbReference>
<keyword evidence="2" id="KW-0313">Glucose metabolism</keyword>
<keyword evidence="2" id="KW-0119">Carbohydrate metabolism</keyword>
<dbReference type="GO" id="GO:0006006">
    <property type="term" value="P:glucose metabolic process"/>
    <property type="evidence" value="ECO:0007669"/>
    <property type="project" value="UniProtKB-KW"/>
</dbReference>
<sequence>MDFFIVGTYTEKLPHAPNACGDGVVIISFDKNKGVLEINSKLDIKNPSYLYWDREYKQIVSIAENEGDLAGLHTISLVDNHNMKLENSLLNSGRSLCHITKNSVTETYYTASYGDGKIYSYTRENGTLIKKSEHSYTGFGPNKDRQESPHAHQVTVDYKHKQLYVCDLGSDSIWIHRNGDFNNPKQFRLPNGYGPRHLIVGPNQDNLYILNELKPILCLIKIESDGSLKYQSEIPLVEDFDSLQAPAAIKLHPSGKTIACSNRFEDKISIFNIEKEFKLESRFSSGGKTPRDIEFSKDGDWLLIANQDSSLITIKSFNCKTGIPKEEWGLPLNIGTPVCITKEL</sequence>
<dbReference type="Pfam" id="PF10282">
    <property type="entry name" value="Lactonase"/>
    <property type="match status" value="1"/>
</dbReference>
<dbReference type="KEGG" id="sper:EW093_12675"/>
<name>A0A5C1QBT8_9SPIO</name>
<evidence type="ECO:0000313" key="4">
    <source>
        <dbReference type="Proteomes" id="UP000323824"/>
    </source>
</evidence>
<dbReference type="SUPFAM" id="SSF51004">
    <property type="entry name" value="C-terminal (heme d1) domain of cytochrome cd1-nitrite reductase"/>
    <property type="match status" value="1"/>
</dbReference>